<gene>
    <name evidence="1" type="primary">galE_2</name>
    <name evidence="1" type="ORF">rsdtw13_36540</name>
</gene>
<sequence length="335" mass="37562">MKILITGGAGYIGSTICSALEDKGHTPIILDSLINGRVEFTKNRIFYKGDIADEALLETIFKEHNDIACTIHCAALIIVPESIEHPFEYYTENVSKSIKLFKKLNELGCNKIVFSSSASVYDDVENFMVTEKSKVNPRSPYARTKYMMEMVLEDFCKAYNMKGISLRYFNLIGADPNMRSGMYNSNPSHILGKLVSVYNGREEQLKITGVNWATRDGSGIRDYIDIWDLANAHVLAVENFEKAFEKCGIDTPYLTINLGTGEGVTVKELVNSFERVTGTTLNKVETEPRFGDVGGAYANIDLANKLLNWTPEVSVDESILKALKWDEVRVQTLKY</sequence>
<evidence type="ECO:0000313" key="2">
    <source>
        <dbReference type="Proteomes" id="UP001058074"/>
    </source>
</evidence>
<keyword evidence="2" id="KW-1185">Reference proteome</keyword>
<reference evidence="1" key="1">
    <citation type="journal article" date="2025" name="Int. J. Syst. Evol. Microbiol.">
        <title>Inconstantimicrobium mannanitabidum sp. nov., a novel member of the family Clostridiaceae isolated from anoxic soil under the treatment of reductive soil disinfestation.</title>
        <authorList>
            <person name="Ueki A."/>
            <person name="Tonouchi A."/>
            <person name="Honma S."/>
            <person name="Kaku N."/>
            <person name="Ueki K."/>
        </authorList>
    </citation>
    <scope>NUCLEOTIDE SEQUENCE</scope>
    <source>
        <strain evidence="1">TW13</strain>
    </source>
</reference>
<comment type="caution">
    <text evidence="1">The sequence shown here is derived from an EMBL/GenBank/DDBJ whole genome shotgun (WGS) entry which is preliminary data.</text>
</comment>
<proteinExistence type="predicted"/>
<organism evidence="1 2">
    <name type="scientific">Inconstantimicrobium mannanitabidum</name>
    <dbReference type="NCBI Taxonomy" id="1604901"/>
    <lineage>
        <taxon>Bacteria</taxon>
        <taxon>Bacillati</taxon>
        <taxon>Bacillota</taxon>
        <taxon>Clostridia</taxon>
        <taxon>Eubacteriales</taxon>
        <taxon>Clostridiaceae</taxon>
        <taxon>Inconstantimicrobium</taxon>
    </lineage>
</organism>
<name>A0ACB5RH25_9CLOT</name>
<evidence type="ECO:0000313" key="1">
    <source>
        <dbReference type="EMBL" id="GKX68396.1"/>
    </source>
</evidence>
<protein>
    <submittedName>
        <fullName evidence="1">UDP-glucose 4-epimerase GalE</fullName>
    </submittedName>
</protein>
<accession>A0ACB5RH25</accession>
<dbReference type="Proteomes" id="UP001058074">
    <property type="component" value="Unassembled WGS sequence"/>
</dbReference>
<dbReference type="EMBL" id="BROD01000001">
    <property type="protein sequence ID" value="GKX68396.1"/>
    <property type="molecule type" value="Genomic_DNA"/>
</dbReference>